<protein>
    <submittedName>
        <fullName evidence="1">Uncharacterized protein</fullName>
    </submittedName>
</protein>
<evidence type="ECO:0000313" key="2">
    <source>
        <dbReference type="Proteomes" id="UP000578688"/>
    </source>
</evidence>
<gene>
    <name evidence="1" type="ORF">FHR27_000688</name>
</gene>
<proteinExistence type="predicted"/>
<evidence type="ECO:0000313" key="1">
    <source>
        <dbReference type="EMBL" id="NYH72078.1"/>
    </source>
</evidence>
<reference evidence="1 2" key="1">
    <citation type="submission" date="2020-07" db="EMBL/GenBank/DDBJ databases">
        <title>Genomic analyses of the natural microbiome of Caenorhabditis elegans.</title>
        <authorList>
            <person name="Samuel B."/>
        </authorList>
    </citation>
    <scope>NUCLEOTIDE SEQUENCE [LARGE SCALE GENOMIC DNA]</scope>
    <source>
        <strain evidence="1 2">BIGb0408</strain>
    </source>
</reference>
<name>A0A7Y9XIL9_9GAMM</name>
<comment type="caution">
    <text evidence="1">The sequence shown here is derived from an EMBL/GenBank/DDBJ whole genome shotgun (WGS) entry which is preliminary data.</text>
</comment>
<sequence length="57" mass="6241">MKRSGIETVPTAAVHEASQSINAFLQHPAASLVQASGFVDWNESQVPRNDQRQNAHL</sequence>
<accession>A0A7Y9XIL9</accession>
<dbReference type="RefSeq" id="WP_156152666.1">
    <property type="nucleotide sequence ID" value="NZ_JACBYV010000001.1"/>
</dbReference>
<keyword evidence="2" id="KW-1185">Reference proteome</keyword>
<dbReference type="AlphaFoldDB" id="A0A7Y9XIL9"/>
<organism evidence="1 2">
    <name type="scientific">Phytopseudomonas flavescens</name>
    <dbReference type="NCBI Taxonomy" id="29435"/>
    <lineage>
        <taxon>Bacteria</taxon>
        <taxon>Pseudomonadati</taxon>
        <taxon>Pseudomonadota</taxon>
        <taxon>Gammaproteobacteria</taxon>
        <taxon>Pseudomonadales</taxon>
        <taxon>Pseudomonadaceae</taxon>
        <taxon>Phytopseudomonas</taxon>
    </lineage>
</organism>
<dbReference type="Proteomes" id="UP000578688">
    <property type="component" value="Unassembled WGS sequence"/>
</dbReference>
<dbReference type="EMBL" id="JACBYV010000001">
    <property type="protein sequence ID" value="NYH72078.1"/>
    <property type="molecule type" value="Genomic_DNA"/>
</dbReference>